<dbReference type="PANTHER" id="PTHR37305">
    <property type="entry name" value="INTEGRAL MEMBRANE PROTEIN-RELATED"/>
    <property type="match status" value="1"/>
</dbReference>
<evidence type="ECO:0000313" key="2">
    <source>
        <dbReference type="EMBL" id="RZS61825.1"/>
    </source>
</evidence>
<accession>A0A4Q7M1V1</accession>
<feature type="transmembrane region" description="Helical" evidence="1">
    <location>
        <begin position="174"/>
        <end position="198"/>
    </location>
</feature>
<feature type="transmembrane region" description="Helical" evidence="1">
    <location>
        <begin position="85"/>
        <end position="108"/>
    </location>
</feature>
<feature type="transmembrane region" description="Helical" evidence="1">
    <location>
        <begin position="129"/>
        <end position="154"/>
    </location>
</feature>
<evidence type="ECO:0000256" key="1">
    <source>
        <dbReference type="SAM" id="Phobius"/>
    </source>
</evidence>
<dbReference type="GO" id="GO:0005886">
    <property type="term" value="C:plasma membrane"/>
    <property type="evidence" value="ECO:0007669"/>
    <property type="project" value="UniProtKB-SubCell"/>
</dbReference>
<keyword evidence="3" id="KW-1185">Reference proteome</keyword>
<feature type="transmembrane region" description="Helical" evidence="1">
    <location>
        <begin position="264"/>
        <end position="286"/>
    </location>
</feature>
<keyword evidence="1" id="KW-0472">Membrane</keyword>
<dbReference type="Proteomes" id="UP000293852">
    <property type="component" value="Unassembled WGS sequence"/>
</dbReference>
<dbReference type="RefSeq" id="WP_130414813.1">
    <property type="nucleotide sequence ID" value="NZ_SGWX01000001.1"/>
</dbReference>
<reference evidence="2 3" key="1">
    <citation type="submission" date="2019-02" db="EMBL/GenBank/DDBJ databases">
        <title>Sequencing the genomes of 1000 actinobacteria strains.</title>
        <authorList>
            <person name="Klenk H.-P."/>
        </authorList>
    </citation>
    <scope>NUCLEOTIDE SEQUENCE [LARGE SCALE GENOMIC DNA]</scope>
    <source>
        <strain evidence="2 3">DSM 16932</strain>
    </source>
</reference>
<dbReference type="Pfam" id="PF12679">
    <property type="entry name" value="ABC2_membrane_2"/>
    <property type="match status" value="1"/>
</dbReference>
<organism evidence="2 3">
    <name type="scientific">Xylanimonas ulmi</name>
    <dbReference type="NCBI Taxonomy" id="228973"/>
    <lineage>
        <taxon>Bacteria</taxon>
        <taxon>Bacillati</taxon>
        <taxon>Actinomycetota</taxon>
        <taxon>Actinomycetes</taxon>
        <taxon>Micrococcales</taxon>
        <taxon>Promicromonosporaceae</taxon>
        <taxon>Xylanimonas</taxon>
    </lineage>
</organism>
<feature type="transmembrane region" description="Helical" evidence="1">
    <location>
        <begin position="205"/>
        <end position="231"/>
    </location>
</feature>
<dbReference type="EMBL" id="SGWX01000001">
    <property type="protein sequence ID" value="RZS61825.1"/>
    <property type="molecule type" value="Genomic_DNA"/>
</dbReference>
<gene>
    <name evidence="2" type="ORF">EV386_2136</name>
</gene>
<evidence type="ECO:0000313" key="3">
    <source>
        <dbReference type="Proteomes" id="UP000293852"/>
    </source>
</evidence>
<sequence>MSAVSTASPTFASPFADARVTFPHLLRSEWRKLWSLRSTWWVLGTTVVIMIGFALLFSLAFTSFVSGNPEASASVEQTGGIPPTTFVVAGYSFGALVAASLGAIVMTGEYSTGMIRATFSAAPTRLPVLWAKLTVVAVVILVTVAASTAIALLVTHPVLSSHDLGVDLSDSEQLRSLLGTPLYVTVVALFAVAVGALVRNTPGAIVTVVALFFLAPTIIGTIAGATGAAWAENINKWLPSSAGERVITAFTDGSGDGGLPLFDAWPGLAVLCAYTAVLIVAAAVVVKRRDA</sequence>
<keyword evidence="1" id="KW-0812">Transmembrane</keyword>
<protein>
    <submittedName>
        <fullName evidence="2">ABC-2 type transport system permease protein</fullName>
    </submittedName>
</protein>
<dbReference type="GO" id="GO:0140359">
    <property type="term" value="F:ABC-type transporter activity"/>
    <property type="evidence" value="ECO:0007669"/>
    <property type="project" value="InterPro"/>
</dbReference>
<name>A0A4Q7M1V1_9MICO</name>
<feature type="transmembrane region" description="Helical" evidence="1">
    <location>
        <begin position="40"/>
        <end position="65"/>
    </location>
</feature>
<keyword evidence="1" id="KW-1133">Transmembrane helix</keyword>
<dbReference type="PANTHER" id="PTHR37305:SF1">
    <property type="entry name" value="MEMBRANE PROTEIN"/>
    <property type="match status" value="1"/>
</dbReference>
<proteinExistence type="predicted"/>
<comment type="caution">
    <text evidence="2">The sequence shown here is derived from an EMBL/GenBank/DDBJ whole genome shotgun (WGS) entry which is preliminary data.</text>
</comment>
<dbReference type="AlphaFoldDB" id="A0A4Q7M1V1"/>
<dbReference type="OrthoDB" id="3297477at2"/>